<keyword evidence="4" id="KW-1185">Reference proteome</keyword>
<evidence type="ECO:0000313" key="4">
    <source>
        <dbReference type="Proteomes" id="UP001596101"/>
    </source>
</evidence>
<evidence type="ECO:0000256" key="1">
    <source>
        <dbReference type="SAM" id="Phobius"/>
    </source>
</evidence>
<feature type="transmembrane region" description="Helical" evidence="1">
    <location>
        <begin position="237"/>
        <end position="255"/>
    </location>
</feature>
<feature type="transmembrane region" description="Helical" evidence="1">
    <location>
        <begin position="36"/>
        <end position="54"/>
    </location>
</feature>
<keyword evidence="3" id="KW-0808">Transferase</keyword>
<protein>
    <submittedName>
        <fullName evidence="3">Acyltransferase family protein</fullName>
        <ecNumber evidence="3">2.3.-.-</ecNumber>
    </submittedName>
</protein>
<keyword evidence="1" id="KW-0472">Membrane</keyword>
<dbReference type="GO" id="GO:0016746">
    <property type="term" value="F:acyltransferase activity"/>
    <property type="evidence" value="ECO:0007669"/>
    <property type="project" value="UniProtKB-KW"/>
</dbReference>
<feature type="transmembrane region" description="Helical" evidence="1">
    <location>
        <begin position="75"/>
        <end position="93"/>
    </location>
</feature>
<dbReference type="Pfam" id="PF01757">
    <property type="entry name" value="Acyl_transf_3"/>
    <property type="match status" value="1"/>
</dbReference>
<dbReference type="RefSeq" id="WP_379752239.1">
    <property type="nucleotide sequence ID" value="NZ_JBHSMR010000008.1"/>
</dbReference>
<dbReference type="EMBL" id="JBHSMR010000008">
    <property type="protein sequence ID" value="MFC5477602.1"/>
    <property type="molecule type" value="Genomic_DNA"/>
</dbReference>
<dbReference type="InterPro" id="IPR002656">
    <property type="entry name" value="Acyl_transf_3_dom"/>
</dbReference>
<feature type="transmembrane region" description="Helical" evidence="1">
    <location>
        <begin position="12"/>
        <end position="30"/>
    </location>
</feature>
<accession>A0ABW0MK20</accession>
<proteinExistence type="predicted"/>
<reference evidence="4" key="1">
    <citation type="journal article" date="2019" name="Int. J. Syst. Evol. Microbiol.">
        <title>The Global Catalogue of Microorganisms (GCM) 10K type strain sequencing project: providing services to taxonomists for standard genome sequencing and annotation.</title>
        <authorList>
            <consortium name="The Broad Institute Genomics Platform"/>
            <consortium name="The Broad Institute Genome Sequencing Center for Infectious Disease"/>
            <person name="Wu L."/>
            <person name="Ma J."/>
        </authorList>
    </citation>
    <scope>NUCLEOTIDE SEQUENCE [LARGE SCALE GENOMIC DNA]</scope>
    <source>
        <strain evidence="4">CCUG 43111</strain>
    </source>
</reference>
<dbReference type="InterPro" id="IPR050879">
    <property type="entry name" value="Acyltransferase_3"/>
</dbReference>
<dbReference type="PANTHER" id="PTHR23028">
    <property type="entry name" value="ACETYLTRANSFERASE"/>
    <property type="match status" value="1"/>
</dbReference>
<keyword evidence="1" id="KW-0812">Transmembrane</keyword>
<evidence type="ECO:0000259" key="2">
    <source>
        <dbReference type="Pfam" id="PF01757"/>
    </source>
</evidence>
<feature type="transmembrane region" description="Helical" evidence="1">
    <location>
        <begin position="293"/>
        <end position="314"/>
    </location>
</feature>
<name>A0ABW0MK20_9BURK</name>
<evidence type="ECO:0000313" key="3">
    <source>
        <dbReference type="EMBL" id="MFC5477602.1"/>
    </source>
</evidence>
<organism evidence="3 4">
    <name type="scientific">Massilia suwonensis</name>
    <dbReference type="NCBI Taxonomy" id="648895"/>
    <lineage>
        <taxon>Bacteria</taxon>
        <taxon>Pseudomonadati</taxon>
        <taxon>Pseudomonadota</taxon>
        <taxon>Betaproteobacteria</taxon>
        <taxon>Burkholderiales</taxon>
        <taxon>Oxalobacteraceae</taxon>
        <taxon>Telluria group</taxon>
        <taxon>Massilia</taxon>
    </lineage>
</organism>
<keyword evidence="3" id="KW-0012">Acyltransferase</keyword>
<dbReference type="PANTHER" id="PTHR23028:SF53">
    <property type="entry name" value="ACYL_TRANSF_3 DOMAIN-CONTAINING PROTEIN"/>
    <property type="match status" value="1"/>
</dbReference>
<dbReference type="EC" id="2.3.-.-" evidence="3"/>
<feature type="transmembrane region" description="Helical" evidence="1">
    <location>
        <begin position="160"/>
        <end position="179"/>
    </location>
</feature>
<comment type="caution">
    <text evidence="3">The sequence shown here is derived from an EMBL/GenBank/DDBJ whole genome shotgun (WGS) entry which is preliminary data.</text>
</comment>
<keyword evidence="1" id="KW-1133">Transmembrane helix</keyword>
<gene>
    <name evidence="3" type="ORF">ACFPQ5_05345</name>
</gene>
<feature type="domain" description="Acyltransferase 3" evidence="2">
    <location>
        <begin position="10"/>
        <end position="311"/>
    </location>
</feature>
<sequence>MTSRAPLHIPYLDGWRGLAIVFVLIGHFSRTPVFGWLGWFGVALFFALSGRLMGELLFVKRVRLGEFFVRRATRVLPTFWLFIATMALATLALPDWHASGEQVLTTLAFLSTYFPPEASTQHHAWPVGHIWSLNVEEHTYVWLAGCAVLARVLRIPAQWLLLATFALGLACMLHYMGLADAPAHWQWRTEVASMAIVASAAVRCLPLLRSRALAPLPLLACALAAVCYASYLHKGVHLWLASLCLAFAVNYLHVTPARLLQLLASPWLRWFGRCSFSLYLWQQPFFAAVNAGALHPVLGLLGGVSVGALSFYLFEDPARRYLNGKWAQRAARPLPAEVNDEERAAG</sequence>
<dbReference type="Proteomes" id="UP001596101">
    <property type="component" value="Unassembled WGS sequence"/>
</dbReference>